<feature type="compositionally biased region" description="Low complexity" evidence="1">
    <location>
        <begin position="32"/>
        <end position="46"/>
    </location>
</feature>
<organism evidence="2 3">
    <name type="scientific">Mycena chlorophos</name>
    <name type="common">Agaric fungus</name>
    <name type="synonym">Agaricus chlorophos</name>
    <dbReference type="NCBI Taxonomy" id="658473"/>
    <lineage>
        <taxon>Eukaryota</taxon>
        <taxon>Fungi</taxon>
        <taxon>Dikarya</taxon>
        <taxon>Basidiomycota</taxon>
        <taxon>Agaricomycotina</taxon>
        <taxon>Agaricomycetes</taxon>
        <taxon>Agaricomycetidae</taxon>
        <taxon>Agaricales</taxon>
        <taxon>Marasmiineae</taxon>
        <taxon>Mycenaceae</taxon>
        <taxon>Mycena</taxon>
    </lineage>
</organism>
<feature type="region of interest" description="Disordered" evidence="1">
    <location>
        <begin position="32"/>
        <end position="58"/>
    </location>
</feature>
<dbReference type="AlphaFoldDB" id="A0A8H6W535"/>
<feature type="compositionally biased region" description="Low complexity" evidence="1">
    <location>
        <begin position="389"/>
        <end position="411"/>
    </location>
</feature>
<reference evidence="2" key="1">
    <citation type="submission" date="2020-05" db="EMBL/GenBank/DDBJ databases">
        <title>Mycena genomes resolve the evolution of fungal bioluminescence.</title>
        <authorList>
            <person name="Tsai I.J."/>
        </authorList>
    </citation>
    <scope>NUCLEOTIDE SEQUENCE</scope>
    <source>
        <strain evidence="2">110903Hualien_Pintung</strain>
    </source>
</reference>
<gene>
    <name evidence="2" type="ORF">HMN09_00764000</name>
</gene>
<evidence type="ECO:0000313" key="3">
    <source>
        <dbReference type="Proteomes" id="UP000613580"/>
    </source>
</evidence>
<keyword evidence="3" id="KW-1185">Reference proteome</keyword>
<dbReference type="Proteomes" id="UP000613580">
    <property type="component" value="Unassembled WGS sequence"/>
</dbReference>
<dbReference type="OrthoDB" id="286814at2759"/>
<feature type="region of interest" description="Disordered" evidence="1">
    <location>
        <begin position="385"/>
        <end position="431"/>
    </location>
</feature>
<comment type="caution">
    <text evidence="2">The sequence shown here is derived from an EMBL/GenBank/DDBJ whole genome shotgun (WGS) entry which is preliminary data.</text>
</comment>
<dbReference type="EMBL" id="JACAZE010000009">
    <property type="protein sequence ID" value="KAF7306089.1"/>
    <property type="molecule type" value="Genomic_DNA"/>
</dbReference>
<evidence type="ECO:0000256" key="1">
    <source>
        <dbReference type="SAM" id="MobiDB-lite"/>
    </source>
</evidence>
<protein>
    <submittedName>
        <fullName evidence="2">Uncharacterized protein</fullName>
    </submittedName>
</protein>
<feature type="compositionally biased region" description="Polar residues" evidence="1">
    <location>
        <begin position="419"/>
        <end position="429"/>
    </location>
</feature>
<accession>A0A8H6W535</accession>
<proteinExistence type="predicted"/>
<evidence type="ECO:0000313" key="2">
    <source>
        <dbReference type="EMBL" id="KAF7306089.1"/>
    </source>
</evidence>
<name>A0A8H6W535_MYCCL</name>
<sequence>MHSIHTLAHRAPPAARSRARWQPYMALAAVSASSSSRSPSFSTPATSVPPSPKPTPLCETERLKAHSSMPQLPKVESRESKTKYVTGLVDQAVKSLCEIWRPQDIPTIFITTNKPTIGPELPLPPRRTHTATPSSLLVDGEPDITSGLHRNHQVPMKGFVHEVLRRSRTSGSVLQTALCYLEAIRPQIPELVAKEQSGAKAHLCGMTRKAVSCPRLPQNSRSKLSLAAQSVWMLQLPTPQRQWTLSVVRVYCEDNLVDPAAHSVAPSIEDDSNLLLFPPSLPAQGIPRIPHPCVQVHAGQVLLEPHLGEALRPSSRPLLAKRPQPRRRLRVPLLLRLGQLAAVRRLLHRSSTAPSESFAQGEKERGFGADVWPRPQLVFAGTVQHDEPMSSPRMDSSPYSTSSSLSHYSSSPIPPTPGLSYSPSSTESDLSAGDRTIQMSTFNNEAMVIGRSSGESWGTGSVSPTLSGIAFEAALARVGAAKLAVPIVVPVFGVTLGPVPVQLHAPTNWQWRGSCEFAPPSTMMLSVDYAVAVS</sequence>